<protein>
    <submittedName>
        <fullName evidence="1">Uncharacterized protein</fullName>
    </submittedName>
</protein>
<dbReference type="InParanoid" id="A0A1V9WZE8"/>
<reference evidence="1 2" key="1">
    <citation type="journal article" date="2017" name="Gigascience">
        <title>Draft genome of the honey bee ectoparasitic mite, Tropilaelaps mercedesae, is shaped by the parasitic life history.</title>
        <authorList>
            <person name="Dong X."/>
            <person name="Armstrong S.D."/>
            <person name="Xia D."/>
            <person name="Makepeace B.L."/>
            <person name="Darby A.C."/>
            <person name="Kadowaki T."/>
        </authorList>
    </citation>
    <scope>NUCLEOTIDE SEQUENCE [LARGE SCALE GENOMIC DNA]</scope>
    <source>
        <strain evidence="1">Wuxi-XJTLU</strain>
    </source>
</reference>
<comment type="caution">
    <text evidence="1">The sequence shown here is derived from an EMBL/GenBank/DDBJ whole genome shotgun (WGS) entry which is preliminary data.</text>
</comment>
<accession>A0A1V9WZE8</accession>
<evidence type="ECO:0000313" key="1">
    <source>
        <dbReference type="EMBL" id="OQR66587.1"/>
    </source>
</evidence>
<dbReference type="Proteomes" id="UP000192247">
    <property type="component" value="Unassembled WGS sequence"/>
</dbReference>
<proteinExistence type="predicted"/>
<dbReference type="EMBL" id="MNPL01031851">
    <property type="protein sequence ID" value="OQR66587.1"/>
    <property type="molecule type" value="Genomic_DNA"/>
</dbReference>
<organism evidence="1 2">
    <name type="scientific">Tropilaelaps mercedesae</name>
    <dbReference type="NCBI Taxonomy" id="418985"/>
    <lineage>
        <taxon>Eukaryota</taxon>
        <taxon>Metazoa</taxon>
        <taxon>Ecdysozoa</taxon>
        <taxon>Arthropoda</taxon>
        <taxon>Chelicerata</taxon>
        <taxon>Arachnida</taxon>
        <taxon>Acari</taxon>
        <taxon>Parasitiformes</taxon>
        <taxon>Mesostigmata</taxon>
        <taxon>Gamasina</taxon>
        <taxon>Dermanyssoidea</taxon>
        <taxon>Laelapidae</taxon>
        <taxon>Tropilaelaps</taxon>
    </lineage>
</organism>
<keyword evidence="2" id="KW-1185">Reference proteome</keyword>
<gene>
    <name evidence="1" type="ORF">BIW11_14055</name>
</gene>
<evidence type="ECO:0000313" key="2">
    <source>
        <dbReference type="Proteomes" id="UP000192247"/>
    </source>
</evidence>
<name>A0A1V9WZE8_9ACAR</name>
<dbReference type="AlphaFoldDB" id="A0A1V9WZE8"/>
<sequence>MRRTRGRLPLRGVHLRGLQGKSPEGNRFFLQGEQSIRERIVHS</sequence>